<reference evidence="1" key="1">
    <citation type="journal article" date="2017" name="Nature">
        <title>The sunflower genome provides insights into oil metabolism, flowering and Asterid evolution.</title>
        <authorList>
            <person name="Badouin H."/>
            <person name="Gouzy J."/>
            <person name="Grassa C.J."/>
            <person name="Murat F."/>
            <person name="Staton S.E."/>
            <person name="Cottret L."/>
            <person name="Lelandais-Briere C."/>
            <person name="Owens G.L."/>
            <person name="Carrere S."/>
            <person name="Mayjonade B."/>
            <person name="Legrand L."/>
            <person name="Gill N."/>
            <person name="Kane N.C."/>
            <person name="Bowers J.E."/>
            <person name="Hubner S."/>
            <person name="Bellec A."/>
            <person name="Berard A."/>
            <person name="Berges H."/>
            <person name="Blanchet N."/>
            <person name="Boniface M.C."/>
            <person name="Brunel D."/>
            <person name="Catrice O."/>
            <person name="Chaidir N."/>
            <person name="Claudel C."/>
            <person name="Donnadieu C."/>
            <person name="Faraut T."/>
            <person name="Fievet G."/>
            <person name="Helmstetter N."/>
            <person name="King M."/>
            <person name="Knapp S.J."/>
            <person name="Lai Z."/>
            <person name="Le Paslier M.C."/>
            <person name="Lippi Y."/>
            <person name="Lorenzon L."/>
            <person name="Mandel J.R."/>
            <person name="Marage G."/>
            <person name="Marchand G."/>
            <person name="Marquand E."/>
            <person name="Bret-Mestries E."/>
            <person name="Morien E."/>
            <person name="Nambeesan S."/>
            <person name="Nguyen T."/>
            <person name="Pegot-Espagnet P."/>
            <person name="Pouilly N."/>
            <person name="Raftis F."/>
            <person name="Sallet E."/>
            <person name="Schiex T."/>
            <person name="Thomas J."/>
            <person name="Vandecasteele C."/>
            <person name="Vares D."/>
            <person name="Vear F."/>
            <person name="Vautrin S."/>
            <person name="Crespi M."/>
            <person name="Mangin B."/>
            <person name="Burke J.M."/>
            <person name="Salse J."/>
            <person name="Munos S."/>
            <person name="Vincourt P."/>
            <person name="Rieseberg L.H."/>
            <person name="Langlade N.B."/>
        </authorList>
    </citation>
    <scope>NUCLEOTIDE SEQUENCE</scope>
    <source>
        <tissue evidence="1">Leaves</tissue>
    </source>
</reference>
<evidence type="ECO:0000313" key="2">
    <source>
        <dbReference type="Proteomes" id="UP000215914"/>
    </source>
</evidence>
<reference evidence="1" key="2">
    <citation type="submission" date="2020-06" db="EMBL/GenBank/DDBJ databases">
        <title>Helianthus annuus Genome sequencing and assembly Release 2.</title>
        <authorList>
            <person name="Gouzy J."/>
            <person name="Langlade N."/>
            <person name="Munos S."/>
        </authorList>
    </citation>
    <scope>NUCLEOTIDE SEQUENCE</scope>
    <source>
        <tissue evidence="1">Leaves</tissue>
    </source>
</reference>
<proteinExistence type="predicted"/>
<sequence length="108" mass="11525">MVEETFLAASILLSSINPIPAAAVASDINFALSLSPSALITAARLSSSAFATTNLDLSASCCATCFCSTAFENSAPYDKCLISVELRHNRLQNLVSNRRKDLFVILKP</sequence>
<comment type="caution">
    <text evidence="1">The sequence shown here is derived from an EMBL/GenBank/DDBJ whole genome shotgun (WGS) entry which is preliminary data.</text>
</comment>
<organism evidence="1 2">
    <name type="scientific">Helianthus annuus</name>
    <name type="common">Common sunflower</name>
    <dbReference type="NCBI Taxonomy" id="4232"/>
    <lineage>
        <taxon>Eukaryota</taxon>
        <taxon>Viridiplantae</taxon>
        <taxon>Streptophyta</taxon>
        <taxon>Embryophyta</taxon>
        <taxon>Tracheophyta</taxon>
        <taxon>Spermatophyta</taxon>
        <taxon>Magnoliopsida</taxon>
        <taxon>eudicotyledons</taxon>
        <taxon>Gunneridae</taxon>
        <taxon>Pentapetalae</taxon>
        <taxon>asterids</taxon>
        <taxon>campanulids</taxon>
        <taxon>Asterales</taxon>
        <taxon>Asteraceae</taxon>
        <taxon>Asteroideae</taxon>
        <taxon>Heliantheae alliance</taxon>
        <taxon>Heliantheae</taxon>
        <taxon>Helianthus</taxon>
    </lineage>
</organism>
<keyword evidence="2" id="KW-1185">Reference proteome</keyword>
<gene>
    <name evidence="1" type="ORF">HanXRQr2_Chr15g0709371</name>
</gene>
<dbReference type="EMBL" id="MNCJ02000330">
    <property type="protein sequence ID" value="KAF5765930.1"/>
    <property type="molecule type" value="Genomic_DNA"/>
</dbReference>
<dbReference type="Proteomes" id="UP000215914">
    <property type="component" value="Unassembled WGS sequence"/>
</dbReference>
<dbReference type="Gramene" id="mRNA:HanXRQr2_Chr15g0709371">
    <property type="protein sequence ID" value="mRNA:HanXRQr2_Chr15g0709371"/>
    <property type="gene ID" value="HanXRQr2_Chr15g0709371"/>
</dbReference>
<evidence type="ECO:0000313" key="1">
    <source>
        <dbReference type="EMBL" id="KAF5765930.1"/>
    </source>
</evidence>
<dbReference type="AlphaFoldDB" id="A0A9K3E2L6"/>
<accession>A0A9K3E2L6</accession>
<name>A0A9K3E2L6_HELAN</name>
<protein>
    <submittedName>
        <fullName evidence="1">Uncharacterized protein</fullName>
    </submittedName>
</protein>